<dbReference type="InterPro" id="IPR039417">
    <property type="entry name" value="Peptidase_C1A_papain-like"/>
</dbReference>
<protein>
    <submittedName>
        <fullName evidence="6">Cysteine protease 4</fullName>
    </submittedName>
</protein>
<keyword evidence="6" id="KW-0645">Protease</keyword>
<dbReference type="InterPro" id="IPR000668">
    <property type="entry name" value="Peptidase_C1A_C"/>
</dbReference>
<sequence length="561" mass="58888">MIKSSCILLIISLIIAVCQCGITQQDTEYIINKQTVPEVTDKVVQSHFIEWMKIRSKHYQSNEFQMRYTIFRYNFDFVRNWNSKGSPTVLGLNGFADLSNKEFREIYNMQPGVIHDNNNMNEIFKKKQTTQLTPNPTSWNWIPKGAVGPIQNQGKCNAGYAFSAVGAMAASHQIKSGNLIPLSAQQIVACSTSFGNKNCNGGTPNQAFAYVIKAGGIDSELSYPYNISANSTCEFNKANIVATFSSVTNVSKGNEQDLENAVLVSPVSVIVDGSATSFQLYQSGVYYEATCSSTALTAPLLLVGYSYMPGSTSSSSSSSTSGQPISSSSTTTTTSTTGGHSSSPGHYSTSTTTYFSGETDTTQTSGQTSASGQTDQTSGQTSASGQQTSVTGHQTSASGQQTSASGQQTSASGQQTSGQISSSGQTTGQETSGQTSASGQQTSDTGTTAGPNDTSSGSSSGAAEGTDGFSSAGSSSTGETSATSGQSSSSSSGNDQGQIRNLHPHLKEHKSQKSSISITNNVNFWICTNSWSKDWGIQGIIYMAKNANNNCGIATAASYIS</sequence>
<evidence type="ECO:0000256" key="2">
    <source>
        <dbReference type="SAM" id="MobiDB-lite"/>
    </source>
</evidence>
<dbReference type="GO" id="GO:0008234">
    <property type="term" value="F:cysteine-type peptidase activity"/>
    <property type="evidence" value="ECO:0007669"/>
    <property type="project" value="InterPro"/>
</dbReference>
<feature type="region of interest" description="Disordered" evidence="2">
    <location>
        <begin position="312"/>
        <end position="500"/>
    </location>
</feature>
<evidence type="ECO:0000256" key="3">
    <source>
        <dbReference type="SAM" id="SignalP"/>
    </source>
</evidence>
<organism evidence="6 7">
    <name type="scientific">Tieghemostelium lacteum</name>
    <name type="common">Slime mold</name>
    <name type="synonym">Dictyostelium lacteum</name>
    <dbReference type="NCBI Taxonomy" id="361077"/>
    <lineage>
        <taxon>Eukaryota</taxon>
        <taxon>Amoebozoa</taxon>
        <taxon>Evosea</taxon>
        <taxon>Eumycetozoa</taxon>
        <taxon>Dictyostelia</taxon>
        <taxon>Dictyosteliales</taxon>
        <taxon>Raperosteliaceae</taxon>
        <taxon>Tieghemostelium</taxon>
    </lineage>
</organism>
<dbReference type="PANTHER" id="PTHR12411">
    <property type="entry name" value="CYSTEINE PROTEASE FAMILY C1-RELATED"/>
    <property type="match status" value="1"/>
</dbReference>
<dbReference type="OrthoDB" id="2016182at2759"/>
<dbReference type="Pfam" id="PF08246">
    <property type="entry name" value="Inhibitor_I29"/>
    <property type="match status" value="1"/>
</dbReference>
<dbReference type="Pfam" id="PF00112">
    <property type="entry name" value="Peptidase_C1"/>
    <property type="match status" value="2"/>
</dbReference>
<feature type="domain" description="Peptidase C1A papain C-terminal" evidence="4">
    <location>
        <begin position="135"/>
        <end position="561"/>
    </location>
</feature>
<feature type="signal peptide" evidence="3">
    <location>
        <begin position="1"/>
        <end position="20"/>
    </location>
</feature>
<dbReference type="Proteomes" id="UP000076078">
    <property type="component" value="Unassembled WGS sequence"/>
</dbReference>
<evidence type="ECO:0000259" key="4">
    <source>
        <dbReference type="SMART" id="SM00645"/>
    </source>
</evidence>
<dbReference type="InterPro" id="IPR013201">
    <property type="entry name" value="Prot_inhib_I29"/>
</dbReference>
<comment type="caution">
    <text evidence="6">The sequence shown here is derived from an EMBL/GenBank/DDBJ whole genome shotgun (WGS) entry which is preliminary data.</text>
</comment>
<dbReference type="GO" id="GO:0006508">
    <property type="term" value="P:proteolysis"/>
    <property type="evidence" value="ECO:0007669"/>
    <property type="project" value="UniProtKB-KW"/>
</dbReference>
<dbReference type="Gene3D" id="3.90.70.10">
    <property type="entry name" value="Cysteine proteinases"/>
    <property type="match status" value="1"/>
</dbReference>
<feature type="compositionally biased region" description="Low complexity" evidence="2">
    <location>
        <begin position="312"/>
        <end position="493"/>
    </location>
</feature>
<reference evidence="6 7" key="1">
    <citation type="submission" date="2015-12" db="EMBL/GenBank/DDBJ databases">
        <title>Dictyostelia acquired genes for synthesis and detection of signals that induce cell-type specialization by lateral gene transfer from prokaryotes.</title>
        <authorList>
            <person name="Gloeckner G."/>
            <person name="Schaap P."/>
        </authorList>
    </citation>
    <scope>NUCLEOTIDE SEQUENCE [LARGE SCALE GENOMIC DNA]</scope>
    <source>
        <strain evidence="6 7">TK</strain>
    </source>
</reference>
<dbReference type="SMART" id="SM00645">
    <property type="entry name" value="Pept_C1"/>
    <property type="match status" value="1"/>
</dbReference>
<dbReference type="Gene3D" id="2.40.50.170">
    <property type="entry name" value="Cysteine proteinases. Chain C"/>
    <property type="match status" value="1"/>
</dbReference>
<evidence type="ECO:0000313" key="6">
    <source>
        <dbReference type="EMBL" id="KYQ89462.1"/>
    </source>
</evidence>
<evidence type="ECO:0000259" key="5">
    <source>
        <dbReference type="SMART" id="SM00848"/>
    </source>
</evidence>
<evidence type="ECO:0000256" key="1">
    <source>
        <dbReference type="ARBA" id="ARBA00008455"/>
    </source>
</evidence>
<dbReference type="EMBL" id="LODT01000041">
    <property type="protein sequence ID" value="KYQ89462.1"/>
    <property type="molecule type" value="Genomic_DNA"/>
</dbReference>
<feature type="chain" id="PRO_5018527768" evidence="3">
    <location>
        <begin position="21"/>
        <end position="561"/>
    </location>
</feature>
<accession>A0A151Z685</accession>
<feature type="domain" description="Cathepsin propeptide inhibitor" evidence="5">
    <location>
        <begin position="48"/>
        <end position="103"/>
    </location>
</feature>
<dbReference type="STRING" id="361077.A0A151Z685"/>
<dbReference type="SMART" id="SM00848">
    <property type="entry name" value="Inhibitor_I29"/>
    <property type="match status" value="1"/>
</dbReference>
<dbReference type="InterPro" id="IPR038765">
    <property type="entry name" value="Papain-like_cys_pep_sf"/>
</dbReference>
<keyword evidence="3" id="KW-0732">Signal</keyword>
<dbReference type="InterPro" id="IPR013128">
    <property type="entry name" value="Peptidase_C1A"/>
</dbReference>
<dbReference type="AlphaFoldDB" id="A0A151Z685"/>
<comment type="similarity">
    <text evidence="1">Belongs to the peptidase C1 family.</text>
</comment>
<gene>
    <name evidence="6" type="ORF">DLAC_10133</name>
</gene>
<dbReference type="CDD" id="cd02248">
    <property type="entry name" value="Peptidase_C1A"/>
    <property type="match status" value="1"/>
</dbReference>
<evidence type="ECO:0000313" key="7">
    <source>
        <dbReference type="Proteomes" id="UP000076078"/>
    </source>
</evidence>
<keyword evidence="7" id="KW-1185">Reference proteome</keyword>
<dbReference type="InParanoid" id="A0A151Z685"/>
<name>A0A151Z685_TIELA</name>
<dbReference type="SUPFAM" id="SSF54001">
    <property type="entry name" value="Cysteine proteinases"/>
    <property type="match status" value="2"/>
</dbReference>
<proteinExistence type="inferred from homology"/>
<keyword evidence="6" id="KW-0378">Hydrolase</keyword>